<dbReference type="Gene3D" id="2.40.30.170">
    <property type="match status" value="1"/>
</dbReference>
<protein>
    <submittedName>
        <fullName evidence="12">Glutamyl-tRNA synthetase protein</fullName>
        <ecNumber evidence="12">6.1.1.17</ecNumber>
    </submittedName>
</protein>
<reference evidence="12 13" key="2">
    <citation type="journal article" date="2013" name="PLoS ONE">
        <title>INDIGO - INtegrated Data Warehouse of MIcrobial GenOmes with Examples from the Red Sea Extremophiles.</title>
        <authorList>
            <person name="Alam I."/>
            <person name="Antunes A."/>
            <person name="Kamau A.A."/>
            <person name="Ba Alawi W."/>
            <person name="Kalkatawi M."/>
            <person name="Stingl U."/>
            <person name="Bajic V.B."/>
        </authorList>
    </citation>
    <scope>NUCLEOTIDE SEQUENCE [LARGE SCALE GENOMIC DNA]</scope>
    <source>
        <strain evidence="12 13">E1L3A</strain>
    </source>
</reference>
<evidence type="ECO:0000256" key="6">
    <source>
        <dbReference type="SAM" id="Coils"/>
    </source>
</evidence>
<dbReference type="PANTHER" id="PTHR30367:SF1">
    <property type="entry name" value="MULTIDRUG RESISTANCE PROTEIN MDTN"/>
    <property type="match status" value="1"/>
</dbReference>
<name>U2E3Z5_9GAMM</name>
<evidence type="ECO:0000259" key="10">
    <source>
        <dbReference type="Pfam" id="PF25917"/>
    </source>
</evidence>
<dbReference type="InterPro" id="IPR058624">
    <property type="entry name" value="MdtA-like_HH"/>
</dbReference>
<feature type="domain" description="Multidrug resistance protein MdtA-like barrel-sandwich hybrid" evidence="10">
    <location>
        <begin position="49"/>
        <end position="189"/>
    </location>
</feature>
<keyword evidence="4 8" id="KW-1133">Transmembrane helix</keyword>
<dbReference type="RefSeq" id="WP_006914952.1">
    <property type="nucleotide sequence ID" value="NZ_AFNV02000017.1"/>
</dbReference>
<organism evidence="12 13">
    <name type="scientific">Salinisphaera shabanensis E1L3A</name>
    <dbReference type="NCBI Taxonomy" id="1033802"/>
    <lineage>
        <taxon>Bacteria</taxon>
        <taxon>Pseudomonadati</taxon>
        <taxon>Pseudomonadota</taxon>
        <taxon>Gammaproteobacteria</taxon>
        <taxon>Salinisphaerales</taxon>
        <taxon>Salinisphaeraceae</taxon>
        <taxon>Salinisphaera</taxon>
    </lineage>
</organism>
<feature type="domain" description="Multidrug resistance protein MdtA-like alpha-helical hairpin" evidence="9">
    <location>
        <begin position="90"/>
        <end position="158"/>
    </location>
</feature>
<keyword evidence="6" id="KW-0175">Coiled coil</keyword>
<dbReference type="GO" id="GO:0004818">
    <property type="term" value="F:glutamate-tRNA ligase activity"/>
    <property type="evidence" value="ECO:0007669"/>
    <property type="project" value="UniProtKB-EC"/>
</dbReference>
<dbReference type="SUPFAM" id="SSF111369">
    <property type="entry name" value="HlyD-like secretion proteins"/>
    <property type="match status" value="1"/>
</dbReference>
<evidence type="ECO:0000313" key="12">
    <source>
        <dbReference type="EMBL" id="ERJ18556.1"/>
    </source>
</evidence>
<feature type="region of interest" description="Disordered" evidence="7">
    <location>
        <begin position="292"/>
        <end position="311"/>
    </location>
</feature>
<evidence type="ECO:0000256" key="3">
    <source>
        <dbReference type="ARBA" id="ARBA00022692"/>
    </source>
</evidence>
<keyword evidence="3 8" id="KW-0812">Transmembrane</keyword>
<dbReference type="GO" id="GO:0022857">
    <property type="term" value="F:transmembrane transporter activity"/>
    <property type="evidence" value="ECO:0007669"/>
    <property type="project" value="InterPro"/>
</dbReference>
<comment type="caution">
    <text evidence="12">The sequence shown here is derived from an EMBL/GenBank/DDBJ whole genome shotgun (WGS) entry which is preliminary data.</text>
</comment>
<dbReference type="InterPro" id="IPR050393">
    <property type="entry name" value="MFP_Efflux_Pump"/>
</dbReference>
<proteinExistence type="inferred from homology"/>
<evidence type="ECO:0000313" key="13">
    <source>
        <dbReference type="Proteomes" id="UP000006242"/>
    </source>
</evidence>
<dbReference type="InterPro" id="IPR006143">
    <property type="entry name" value="RND_pump_MFP"/>
</dbReference>
<reference evidence="12 13" key="1">
    <citation type="journal article" date="2011" name="J. Bacteriol.">
        <title>Genome sequence of Salinisphaera shabanensis, a gammaproteobacterium from the harsh, variable environment of the brine-seawater interface of the Shaban Deep in the Red Sea.</title>
        <authorList>
            <person name="Antunes A."/>
            <person name="Alam I."/>
            <person name="Bajic V.B."/>
            <person name="Stingl U."/>
        </authorList>
    </citation>
    <scope>NUCLEOTIDE SEQUENCE [LARGE SCALE GENOMIC DNA]</scope>
    <source>
        <strain evidence="12 13">E1L3A</strain>
    </source>
</reference>
<keyword evidence="13" id="KW-1185">Reference proteome</keyword>
<dbReference type="EMBL" id="AFNV02000017">
    <property type="protein sequence ID" value="ERJ18556.1"/>
    <property type="molecule type" value="Genomic_DNA"/>
</dbReference>
<sequence length="337" mass="36589">MANSKRFFAVTLRVIATLTVVAIAVLLGWFAWQHYVYAPWTRDARVQANVVNIAPEVSGTVGRVAVNDDSYVHKGDLLFAIEPVRFENAVAEAKAALEQALAQESFATRNARRLERLPRGGISTQDLQQAESEAASAAASVSQAEARLAQAKQDLDWATVRSPVDGYVTHLLLDEGDYATQGQSMMTLVNADTFRVTAYFEETKLSHIDVGDPVDIDLMASPEPLHGHVASIGRGIAVANNAPGERNLPNVDPVFQWVRLAQRVPVTIAFDSRPDMRVLTVGLSATVHVRPEEAERHQPVSTTDERDMVPAAPKLERARAEGLAEPIDTPVTRGAGG</sequence>
<dbReference type="GO" id="GO:0016020">
    <property type="term" value="C:membrane"/>
    <property type="evidence" value="ECO:0007669"/>
    <property type="project" value="InterPro"/>
</dbReference>
<evidence type="ECO:0000256" key="7">
    <source>
        <dbReference type="SAM" id="MobiDB-lite"/>
    </source>
</evidence>
<comment type="subcellular location">
    <subcellularLocation>
        <location evidence="1">Membrane</location>
        <topology evidence="1">Single-pass membrane protein</topology>
    </subcellularLocation>
</comment>
<dbReference type="NCBIfam" id="TIGR01730">
    <property type="entry name" value="RND_mfp"/>
    <property type="match status" value="1"/>
</dbReference>
<evidence type="ECO:0000256" key="4">
    <source>
        <dbReference type="ARBA" id="ARBA00022989"/>
    </source>
</evidence>
<dbReference type="Gene3D" id="2.40.50.100">
    <property type="match status" value="1"/>
</dbReference>
<dbReference type="OrthoDB" id="9811754at2"/>
<dbReference type="InterPro" id="IPR058625">
    <property type="entry name" value="MdtA-like_BSH"/>
</dbReference>
<dbReference type="Pfam" id="PF25876">
    <property type="entry name" value="HH_MFP_RND"/>
    <property type="match status" value="1"/>
</dbReference>
<keyword evidence="12" id="KW-0436">Ligase</keyword>
<dbReference type="EC" id="6.1.1.17" evidence="12"/>
<evidence type="ECO:0000259" key="9">
    <source>
        <dbReference type="Pfam" id="PF25876"/>
    </source>
</evidence>
<evidence type="ECO:0000256" key="8">
    <source>
        <dbReference type="SAM" id="Phobius"/>
    </source>
</evidence>
<dbReference type="PANTHER" id="PTHR30367">
    <property type="entry name" value="P-HYDROXYBENZOIC ACID EFFLUX PUMP SUBUNIT AAEA-RELATED"/>
    <property type="match status" value="1"/>
</dbReference>
<evidence type="ECO:0000259" key="11">
    <source>
        <dbReference type="Pfam" id="PF25963"/>
    </source>
</evidence>
<feature type="coiled-coil region" evidence="6">
    <location>
        <begin position="97"/>
        <end position="161"/>
    </location>
</feature>
<feature type="transmembrane region" description="Helical" evidence="8">
    <location>
        <begin position="7"/>
        <end position="32"/>
    </location>
</feature>
<dbReference type="InterPro" id="IPR058634">
    <property type="entry name" value="AaeA-lik-b-barrel"/>
</dbReference>
<gene>
    <name evidence="12" type="ORF">SSPSH_002444</name>
</gene>
<evidence type="ECO:0000256" key="1">
    <source>
        <dbReference type="ARBA" id="ARBA00004167"/>
    </source>
</evidence>
<accession>U2E3Z5</accession>
<dbReference type="STRING" id="1033802.SSPSH_002444"/>
<evidence type="ECO:0000256" key="5">
    <source>
        <dbReference type="ARBA" id="ARBA00023136"/>
    </source>
</evidence>
<feature type="region of interest" description="Disordered" evidence="7">
    <location>
        <begin position="317"/>
        <end position="337"/>
    </location>
</feature>
<dbReference type="AlphaFoldDB" id="U2E3Z5"/>
<dbReference type="Pfam" id="PF25917">
    <property type="entry name" value="BSH_RND"/>
    <property type="match status" value="1"/>
</dbReference>
<keyword evidence="5 8" id="KW-0472">Membrane</keyword>
<feature type="domain" description="p-hydroxybenzoic acid efflux pump subunit AaeA-like beta-barrel" evidence="11">
    <location>
        <begin position="193"/>
        <end position="289"/>
    </location>
</feature>
<dbReference type="eggNOG" id="COG1566">
    <property type="taxonomic scope" value="Bacteria"/>
</dbReference>
<dbReference type="Proteomes" id="UP000006242">
    <property type="component" value="Unassembled WGS sequence"/>
</dbReference>
<evidence type="ECO:0000256" key="2">
    <source>
        <dbReference type="ARBA" id="ARBA00009477"/>
    </source>
</evidence>
<dbReference type="Pfam" id="PF25963">
    <property type="entry name" value="Beta-barrel_AAEA"/>
    <property type="match status" value="1"/>
</dbReference>
<comment type="similarity">
    <text evidence="2">Belongs to the membrane fusion protein (MFP) (TC 8.A.1) family.</text>
</comment>